<dbReference type="EMBL" id="VTOW01000001">
    <property type="protein sequence ID" value="NKE70612.1"/>
    <property type="molecule type" value="Genomic_DNA"/>
</dbReference>
<comment type="caution">
    <text evidence="2">The sequence shown here is derived from an EMBL/GenBank/DDBJ whole genome shotgun (WGS) entry which is preliminary data.</text>
</comment>
<evidence type="ECO:0000256" key="1">
    <source>
        <dbReference type="SAM" id="MobiDB-lite"/>
    </source>
</evidence>
<gene>
    <name evidence="2" type="ORF">MNODULE_07675</name>
</gene>
<reference evidence="2 3" key="1">
    <citation type="journal article" date="2020" name="Nature">
        <title>Bacterial chemolithoautotrophy via manganese oxidation.</title>
        <authorList>
            <person name="Yu H."/>
            <person name="Leadbetter J.R."/>
        </authorList>
    </citation>
    <scope>NUCLEOTIDE SEQUENCE [LARGE SCALE GENOMIC DNA]</scope>
    <source>
        <strain evidence="2 3">Mn-1</strain>
    </source>
</reference>
<dbReference type="RefSeq" id="WP_168058852.1">
    <property type="nucleotide sequence ID" value="NZ_VTOW01000001.1"/>
</dbReference>
<accession>A0A7X6DNY2</accession>
<feature type="region of interest" description="Disordered" evidence="1">
    <location>
        <begin position="1"/>
        <end position="38"/>
    </location>
</feature>
<protein>
    <submittedName>
        <fullName evidence="2">Uncharacterized protein</fullName>
    </submittedName>
</protein>
<keyword evidence="3" id="KW-1185">Reference proteome</keyword>
<proteinExistence type="predicted"/>
<dbReference type="Proteomes" id="UP000534783">
    <property type="component" value="Unassembled WGS sequence"/>
</dbReference>
<dbReference type="AlphaFoldDB" id="A0A7X6DNY2"/>
<evidence type="ECO:0000313" key="3">
    <source>
        <dbReference type="Proteomes" id="UP000534783"/>
    </source>
</evidence>
<evidence type="ECO:0000313" key="2">
    <source>
        <dbReference type="EMBL" id="NKE70612.1"/>
    </source>
</evidence>
<sequence>MCFPKTQNQPAARPAPPQGGIPPQARNRPAPPPARRRLPDAAQQMNGAPPHRAPCQQQQQRFRVRVRFHQNHGHPIGGANVVIDNAPAVQTNAQGLTDWKVKAGDGRHRIRVTAPAPNNGLYVECRCQPCTQGTPLRYWPWNDQEYIAGQINGADQTVDVYVDQVVRVKVGYPDEDSVPGPNTVDRTWVIFYLPETKGGARNQGSGFWSWLGMTTNRGTVDYFGTDPAGAAVQQGGAFDFVLGAKGAGWHYARVVGGGAGPARVSVRLVEEAYAREEPAYNAAPLIPWTFYFWPTGTGANTTSLQPRADRDVFSPLWAFDVWAGRDPTAANSAFGWESNPANAHHDTEGDWSGHCNQAATATIIFKEPPANIDWRWEDAARGNRRLSLDSEGLKVLATEFAGHRVRTETLFTIFPAMIPEGAGPGEQAKLIRELNGLIPDRVPRKFPERGTYAARIFSAMQTELGENGQPLLTDVRAPAGGGAAAMNQVWNQAIYLYRAYYREHPQALQTDSEERRAQDMQVTLTVFWNEDYQPTYGPGKATAAVDDRGGGVFTVTPRDIDGRGLSLWRKMLLRLQFSSGGRLNAADARNNIETSTGLNNSPFYLLRYLQRITQVTANTVSTDGNPFVDDTLFNLEEPAGTQVVELRRRYPIT</sequence>
<organism evidence="2 3">
    <name type="scientific">Candidatus Manganitrophus noduliformans</name>
    <dbReference type="NCBI Taxonomy" id="2606439"/>
    <lineage>
        <taxon>Bacteria</taxon>
        <taxon>Pseudomonadati</taxon>
        <taxon>Nitrospirota</taxon>
        <taxon>Nitrospiria</taxon>
        <taxon>Candidatus Troglogloeales</taxon>
        <taxon>Candidatus Manganitrophaceae</taxon>
        <taxon>Candidatus Manganitrophus</taxon>
    </lineage>
</organism>
<name>A0A7X6DNY2_9BACT</name>